<feature type="region of interest" description="Disordered" evidence="1">
    <location>
        <begin position="66"/>
        <end position="90"/>
    </location>
</feature>
<accession>A0ABW1J966</accession>
<feature type="domain" description="Minor tail T" evidence="2">
    <location>
        <begin position="29"/>
        <end position="106"/>
    </location>
</feature>
<dbReference type="Proteomes" id="UP001596302">
    <property type="component" value="Unassembled WGS sequence"/>
</dbReference>
<dbReference type="InterPro" id="IPR009350">
    <property type="entry name" value="Phage_tail_T"/>
</dbReference>
<evidence type="ECO:0000256" key="1">
    <source>
        <dbReference type="SAM" id="MobiDB-lite"/>
    </source>
</evidence>
<sequence length="114" mass="12913">MTRRPARQFYFRLAGHLGYTVRELLARIDSREITEWMAYERLAGPLGGRRIDHAAALVTAAVVNTNRTKGPARQPGDFLPPWGQPKPRRRMSPDELWAKAQELNRRFGGTVTAA</sequence>
<evidence type="ECO:0000313" key="4">
    <source>
        <dbReference type="Proteomes" id="UP001596302"/>
    </source>
</evidence>
<keyword evidence="4" id="KW-1185">Reference proteome</keyword>
<evidence type="ECO:0000313" key="3">
    <source>
        <dbReference type="EMBL" id="MFC5997107.1"/>
    </source>
</evidence>
<reference evidence="4" key="1">
    <citation type="journal article" date="2019" name="Int. J. Syst. Evol. Microbiol.">
        <title>The Global Catalogue of Microorganisms (GCM) 10K type strain sequencing project: providing services to taxonomists for standard genome sequencing and annotation.</title>
        <authorList>
            <consortium name="The Broad Institute Genomics Platform"/>
            <consortium name="The Broad Institute Genome Sequencing Center for Infectious Disease"/>
            <person name="Wu L."/>
            <person name="Ma J."/>
        </authorList>
    </citation>
    <scope>NUCLEOTIDE SEQUENCE [LARGE SCALE GENOMIC DNA]</scope>
    <source>
        <strain evidence="4">CCM 8391</strain>
    </source>
</reference>
<evidence type="ECO:0000259" key="2">
    <source>
        <dbReference type="Pfam" id="PF06223"/>
    </source>
</evidence>
<gene>
    <name evidence="3" type="ORF">ACFQE5_23115</name>
</gene>
<proteinExistence type="predicted"/>
<name>A0ABW1J966_9PSEU</name>
<dbReference type="EMBL" id="JBHSQW010000044">
    <property type="protein sequence ID" value="MFC5997107.1"/>
    <property type="molecule type" value="Genomic_DNA"/>
</dbReference>
<dbReference type="Pfam" id="PF06223">
    <property type="entry name" value="Phage_tail_T"/>
    <property type="match status" value="1"/>
</dbReference>
<organism evidence="3 4">
    <name type="scientific">Pseudonocardia hispaniensis</name>
    <dbReference type="NCBI Taxonomy" id="904933"/>
    <lineage>
        <taxon>Bacteria</taxon>
        <taxon>Bacillati</taxon>
        <taxon>Actinomycetota</taxon>
        <taxon>Actinomycetes</taxon>
        <taxon>Pseudonocardiales</taxon>
        <taxon>Pseudonocardiaceae</taxon>
        <taxon>Pseudonocardia</taxon>
    </lineage>
</organism>
<protein>
    <recommendedName>
        <fullName evidence="2">Minor tail T domain-containing protein</fullName>
    </recommendedName>
</protein>
<comment type="caution">
    <text evidence="3">The sequence shown here is derived from an EMBL/GenBank/DDBJ whole genome shotgun (WGS) entry which is preliminary data.</text>
</comment>
<dbReference type="RefSeq" id="WP_379588035.1">
    <property type="nucleotide sequence ID" value="NZ_JBHSQW010000044.1"/>
</dbReference>